<accession>A0A7W8FX63</accession>
<dbReference type="InterPro" id="IPR023214">
    <property type="entry name" value="HAD_sf"/>
</dbReference>
<evidence type="ECO:0000313" key="2">
    <source>
        <dbReference type="Proteomes" id="UP000539953"/>
    </source>
</evidence>
<dbReference type="GO" id="GO:0016791">
    <property type="term" value="F:phosphatase activity"/>
    <property type="evidence" value="ECO:0007669"/>
    <property type="project" value="UniProtKB-ARBA"/>
</dbReference>
<comment type="caution">
    <text evidence="1">The sequence shown here is derived from an EMBL/GenBank/DDBJ whole genome shotgun (WGS) entry which is preliminary data.</text>
</comment>
<dbReference type="Pfam" id="PF08282">
    <property type="entry name" value="Hydrolase_3"/>
    <property type="match status" value="1"/>
</dbReference>
<dbReference type="SFLD" id="SFLDG01140">
    <property type="entry name" value="C2.B:_Phosphomannomutase_and_P"/>
    <property type="match status" value="1"/>
</dbReference>
<dbReference type="GO" id="GO:0000287">
    <property type="term" value="F:magnesium ion binding"/>
    <property type="evidence" value="ECO:0007669"/>
    <property type="project" value="TreeGrafter"/>
</dbReference>
<gene>
    <name evidence="1" type="ORF">HNQ47_001392</name>
</gene>
<sequence>MNKLVFLDLDGTLWENENIPHSAVRAIERAQANGHKIFVNTGRTRNEAIDVLEPLHLDGYCFGAGSEIYYQGKRILYEPLKKKDIQTIYDLLNDLHFGISLEGSAKSFCNFINKGMYLHAFNTMPNTFALLRFLNSPGMDEFTEADYDQIMKIYLYNIEHVPYEQIIPKLPKTTELTEFADWKCEITNRKYNKATAIRTVRKLFDDSYETMAMGDSENDIPMLKEADLAVVMGNGSPRVKPLGDYVTSDIHQDGLYNAFQHFHLI</sequence>
<dbReference type="EMBL" id="JACHHK010000005">
    <property type="protein sequence ID" value="MBB5183370.1"/>
    <property type="molecule type" value="Genomic_DNA"/>
</dbReference>
<evidence type="ECO:0000313" key="1">
    <source>
        <dbReference type="EMBL" id="MBB5183370.1"/>
    </source>
</evidence>
<name>A0A7W8FX63_9FIRM</name>
<evidence type="ECO:0008006" key="3">
    <source>
        <dbReference type="Google" id="ProtNLM"/>
    </source>
</evidence>
<protein>
    <recommendedName>
        <fullName evidence="3">Cof-type HAD-IIB family hydrolase</fullName>
    </recommendedName>
</protein>
<keyword evidence="2" id="KW-1185">Reference proteome</keyword>
<dbReference type="InterPro" id="IPR036412">
    <property type="entry name" value="HAD-like_sf"/>
</dbReference>
<dbReference type="RefSeq" id="WP_183328665.1">
    <property type="nucleotide sequence ID" value="NZ_JACHHK010000005.1"/>
</dbReference>
<proteinExistence type="predicted"/>
<dbReference type="PANTHER" id="PTHR10000">
    <property type="entry name" value="PHOSPHOSERINE PHOSPHATASE"/>
    <property type="match status" value="1"/>
</dbReference>
<dbReference type="PANTHER" id="PTHR10000:SF8">
    <property type="entry name" value="HAD SUPERFAMILY HYDROLASE-LIKE, TYPE 3"/>
    <property type="match status" value="1"/>
</dbReference>
<dbReference type="SUPFAM" id="SSF56784">
    <property type="entry name" value="HAD-like"/>
    <property type="match status" value="1"/>
</dbReference>
<dbReference type="GO" id="GO:0005829">
    <property type="term" value="C:cytosol"/>
    <property type="evidence" value="ECO:0007669"/>
    <property type="project" value="TreeGrafter"/>
</dbReference>
<organism evidence="1 2">
    <name type="scientific">Catenisphaera adipataccumulans</name>
    <dbReference type="NCBI Taxonomy" id="700500"/>
    <lineage>
        <taxon>Bacteria</taxon>
        <taxon>Bacillati</taxon>
        <taxon>Bacillota</taxon>
        <taxon>Erysipelotrichia</taxon>
        <taxon>Erysipelotrichales</taxon>
        <taxon>Erysipelotrichaceae</taxon>
        <taxon>Catenisphaera</taxon>
    </lineage>
</organism>
<dbReference type="Proteomes" id="UP000539953">
    <property type="component" value="Unassembled WGS sequence"/>
</dbReference>
<dbReference type="InterPro" id="IPR000150">
    <property type="entry name" value="Cof"/>
</dbReference>
<dbReference type="NCBIfam" id="TIGR00099">
    <property type="entry name" value="Cof-subfamily"/>
    <property type="match status" value="1"/>
</dbReference>
<dbReference type="Gene3D" id="3.40.50.1000">
    <property type="entry name" value="HAD superfamily/HAD-like"/>
    <property type="match status" value="1"/>
</dbReference>
<dbReference type="Gene3D" id="3.30.1240.10">
    <property type="match status" value="1"/>
</dbReference>
<dbReference type="AlphaFoldDB" id="A0A7W8FX63"/>
<dbReference type="SFLD" id="SFLDS00003">
    <property type="entry name" value="Haloacid_Dehalogenase"/>
    <property type="match status" value="1"/>
</dbReference>
<reference evidence="1 2" key="1">
    <citation type="submission" date="2020-08" db="EMBL/GenBank/DDBJ databases">
        <title>Genomic Encyclopedia of Type Strains, Phase IV (KMG-IV): sequencing the most valuable type-strain genomes for metagenomic binning, comparative biology and taxonomic classification.</title>
        <authorList>
            <person name="Goeker M."/>
        </authorList>
    </citation>
    <scope>NUCLEOTIDE SEQUENCE [LARGE SCALE GENOMIC DNA]</scope>
    <source>
        <strain evidence="1 2">DSM 25799</strain>
    </source>
</reference>